<dbReference type="Proteomes" id="UP000478052">
    <property type="component" value="Unassembled WGS sequence"/>
</dbReference>
<reference evidence="1 2" key="1">
    <citation type="submission" date="2019-08" db="EMBL/GenBank/DDBJ databases">
        <title>Whole genome of Aphis craccivora.</title>
        <authorList>
            <person name="Voronova N.V."/>
            <person name="Shulinski R.S."/>
            <person name="Bandarenka Y.V."/>
            <person name="Zhorov D.G."/>
            <person name="Warner D."/>
        </authorList>
    </citation>
    <scope>NUCLEOTIDE SEQUENCE [LARGE SCALE GENOMIC DNA]</scope>
    <source>
        <strain evidence="1">180601</strain>
        <tissue evidence="1">Whole Body</tissue>
    </source>
</reference>
<gene>
    <name evidence="1" type="ORF">FWK35_00017830</name>
</gene>
<evidence type="ECO:0000313" key="1">
    <source>
        <dbReference type="EMBL" id="KAF0751437.1"/>
    </source>
</evidence>
<protein>
    <submittedName>
        <fullName evidence="1">Uncharacterized protein</fullName>
    </submittedName>
</protein>
<sequence length="119" mass="14023">MNIYNVKELFKRETFLRLRELLATGFVDHRLSSGPVMLSVLHRRPVTFAVTVGVVRLFYWYHVVVLKVLLTTVRLSYADGLLIIIHWRRAFPVLFCVRVRFSDITRRTSITRARIFVCV</sequence>
<organism evidence="1 2">
    <name type="scientific">Aphis craccivora</name>
    <name type="common">Cowpea aphid</name>
    <dbReference type="NCBI Taxonomy" id="307492"/>
    <lineage>
        <taxon>Eukaryota</taxon>
        <taxon>Metazoa</taxon>
        <taxon>Ecdysozoa</taxon>
        <taxon>Arthropoda</taxon>
        <taxon>Hexapoda</taxon>
        <taxon>Insecta</taxon>
        <taxon>Pterygota</taxon>
        <taxon>Neoptera</taxon>
        <taxon>Paraneoptera</taxon>
        <taxon>Hemiptera</taxon>
        <taxon>Sternorrhyncha</taxon>
        <taxon>Aphidomorpha</taxon>
        <taxon>Aphidoidea</taxon>
        <taxon>Aphididae</taxon>
        <taxon>Aphidini</taxon>
        <taxon>Aphis</taxon>
        <taxon>Aphis</taxon>
    </lineage>
</organism>
<dbReference type="AlphaFoldDB" id="A0A6G0Y986"/>
<name>A0A6G0Y986_APHCR</name>
<proteinExistence type="predicted"/>
<comment type="caution">
    <text evidence="1">The sequence shown here is derived from an EMBL/GenBank/DDBJ whole genome shotgun (WGS) entry which is preliminary data.</text>
</comment>
<dbReference type="EMBL" id="VUJU01005369">
    <property type="protein sequence ID" value="KAF0751437.1"/>
    <property type="molecule type" value="Genomic_DNA"/>
</dbReference>
<accession>A0A6G0Y986</accession>
<evidence type="ECO:0000313" key="2">
    <source>
        <dbReference type="Proteomes" id="UP000478052"/>
    </source>
</evidence>
<keyword evidence="2" id="KW-1185">Reference proteome</keyword>